<dbReference type="InterPro" id="IPR001789">
    <property type="entry name" value="Sig_transdc_resp-reg_receiver"/>
</dbReference>
<reference evidence="4" key="1">
    <citation type="submission" date="2016-11" db="EMBL/GenBank/DDBJ databases">
        <authorList>
            <person name="Varghese N."/>
            <person name="Submissions S."/>
        </authorList>
    </citation>
    <scope>NUCLEOTIDE SEQUENCE [LARGE SCALE GENOMIC DNA]</scope>
    <source>
        <strain evidence="4">DSM 22212</strain>
    </source>
</reference>
<keyword evidence="4" id="KW-1185">Reference proteome</keyword>
<feature type="domain" description="Response regulatory" evidence="2">
    <location>
        <begin position="12"/>
        <end position="141"/>
    </location>
</feature>
<organism evidence="3 4">
    <name type="scientific">Rhodothermus profundi</name>
    <dbReference type="NCBI Taxonomy" id="633813"/>
    <lineage>
        <taxon>Bacteria</taxon>
        <taxon>Pseudomonadati</taxon>
        <taxon>Rhodothermota</taxon>
        <taxon>Rhodothermia</taxon>
        <taxon>Rhodothermales</taxon>
        <taxon>Rhodothermaceae</taxon>
        <taxon>Rhodothermus</taxon>
    </lineage>
</organism>
<dbReference type="Gene3D" id="3.40.50.2300">
    <property type="match status" value="1"/>
</dbReference>
<dbReference type="SUPFAM" id="SSF52172">
    <property type="entry name" value="CheY-like"/>
    <property type="match status" value="1"/>
</dbReference>
<name>A0A1M6VRT5_9BACT</name>
<accession>A0A1M6VRT5</accession>
<comment type="caution">
    <text evidence="1">Lacks conserved residue(s) required for the propagation of feature annotation.</text>
</comment>
<evidence type="ECO:0000313" key="3">
    <source>
        <dbReference type="EMBL" id="SHK84055.1"/>
    </source>
</evidence>
<dbReference type="RefSeq" id="WP_072715914.1">
    <property type="nucleotide sequence ID" value="NZ_FRAU01000007.1"/>
</dbReference>
<evidence type="ECO:0000259" key="2">
    <source>
        <dbReference type="PROSITE" id="PS50110"/>
    </source>
</evidence>
<sequence>MSHRAINGQRRLLLLLDADTALHPFIQAALRRAPYAPLRYLECHPVVNAEQLRNHLHERRYHVALLSLESIGHPTRPLLENAHRTIQLIQEAPVDHQPPAVAMTSVGTSAHREAILRLGFAGYLCKPFTLATLFQELSTALALST</sequence>
<evidence type="ECO:0000256" key="1">
    <source>
        <dbReference type="PROSITE-ProRule" id="PRU00169"/>
    </source>
</evidence>
<dbReference type="EMBL" id="FRAU01000007">
    <property type="protein sequence ID" value="SHK84055.1"/>
    <property type="molecule type" value="Genomic_DNA"/>
</dbReference>
<dbReference type="PROSITE" id="PS50110">
    <property type="entry name" value="RESPONSE_REGULATORY"/>
    <property type="match status" value="1"/>
</dbReference>
<dbReference type="AlphaFoldDB" id="A0A1M6VRT5"/>
<evidence type="ECO:0000313" key="4">
    <source>
        <dbReference type="Proteomes" id="UP000185812"/>
    </source>
</evidence>
<protein>
    <recommendedName>
        <fullName evidence="2">Response regulatory domain-containing protein</fullName>
    </recommendedName>
</protein>
<gene>
    <name evidence="3" type="ORF">SAMN04488087_2084</name>
</gene>
<dbReference type="InterPro" id="IPR011006">
    <property type="entry name" value="CheY-like_superfamily"/>
</dbReference>
<dbReference type="GO" id="GO:0000160">
    <property type="term" value="P:phosphorelay signal transduction system"/>
    <property type="evidence" value="ECO:0007669"/>
    <property type="project" value="InterPro"/>
</dbReference>
<dbReference type="Proteomes" id="UP000185812">
    <property type="component" value="Unassembled WGS sequence"/>
</dbReference>
<proteinExistence type="predicted"/>
<dbReference type="OrthoDB" id="767605at2"/>